<evidence type="ECO:0000259" key="9">
    <source>
        <dbReference type="Pfam" id="PF00326"/>
    </source>
</evidence>
<evidence type="ECO:0000256" key="3">
    <source>
        <dbReference type="ARBA" id="ARBA00022490"/>
    </source>
</evidence>
<dbReference type="EMBL" id="OW240913">
    <property type="protein sequence ID" value="CAH2254827.1"/>
    <property type="molecule type" value="Genomic_DNA"/>
</dbReference>
<dbReference type="SUPFAM" id="SSF53474">
    <property type="entry name" value="alpha/beta-Hydrolases"/>
    <property type="match status" value="1"/>
</dbReference>
<dbReference type="GO" id="GO:0005794">
    <property type="term" value="C:Golgi apparatus"/>
    <property type="evidence" value="ECO:0007669"/>
    <property type="project" value="TreeGrafter"/>
</dbReference>
<dbReference type="PANTHER" id="PTHR11757:SF19">
    <property type="entry name" value="PROLYL ENDOPEPTIDASE-LIKE"/>
    <property type="match status" value="1"/>
</dbReference>
<evidence type="ECO:0000256" key="8">
    <source>
        <dbReference type="RuleBase" id="RU368024"/>
    </source>
</evidence>
<dbReference type="AlphaFoldDB" id="A0AAD1VWD4"/>
<keyword evidence="6 8" id="KW-0720">Serine protease</keyword>
<keyword evidence="4 8" id="KW-0645">Protease</keyword>
<evidence type="ECO:0000256" key="5">
    <source>
        <dbReference type="ARBA" id="ARBA00022801"/>
    </source>
</evidence>
<dbReference type="Pfam" id="PF02897">
    <property type="entry name" value="Peptidase_S9_N"/>
    <property type="match status" value="1"/>
</dbReference>
<feature type="domain" description="Peptidase S9A N-terminal" evidence="10">
    <location>
        <begin position="124"/>
        <end position="404"/>
    </location>
</feature>
<dbReference type="InterPro" id="IPR002470">
    <property type="entry name" value="Peptidase_S9A"/>
</dbReference>
<dbReference type="FunFam" id="2.130.10.120:FF:000002">
    <property type="entry name" value="prolyl endopeptidase-like isoform X1"/>
    <property type="match status" value="1"/>
</dbReference>
<dbReference type="SUPFAM" id="SSF50993">
    <property type="entry name" value="Peptidase/esterase 'gauge' domain"/>
    <property type="match status" value="1"/>
</dbReference>
<protein>
    <recommendedName>
        <fullName evidence="8">Prolyl endopeptidase</fullName>
        <ecNumber evidence="8">3.4.21.-</ecNumber>
    </recommendedName>
</protein>
<sequence>MGVIKTLALFIYRSTMQTKTVTHPLFTSPWRYHNILTGCSTQARYSLFRGFSSWQGLLEWERKHWQKLSGKYRPLSAALKKQLNIMHEKYPNRSERDVIRHGDHVYFEDDGCICRLHVGEESLEVLLGPDDFGLPYYQIQQIRISPNHNFLAVTFKGTDWEESTCIILKLGTLPQVTHCLQNVRSFEWVTDNILFHTRQEDLRCHHVYLTDFTNTCATKLVYAEQDSRFFVDIYMTRDKRFLTINSNSKSTSEVWLVDCNHLLETPVLVQQRIPGMIYHIEHKDGFLYILTNHGESSEYKLMKAPVSGHIDDWRLVYETKPEVKIVDMELLKDRCIMFLKCKNRLYFEVISLSTDRVIQSIKLPAWACTFESHHCPEYRTSNFRFYLESPIQEPVLFDYSMLENRLLMDDTYKSTDQVYRTERLQAESKDGNLVPITLFYKSSNEEFRHKPLLIHVYGAYGMDLNMSFKAEKRMLVEDGWLLAYCHVRGGGELGRSWHKEGILDKKQNGLDDLCACITRLHEGGFSQSRYTAIEASSGGGALAGALYNSNPELFKAMVLEAPFLDILNTMMNTSLPLTIEEQEEWGDPVSDHKYREYIRTYCPYQNIKPQNYPSVLITAYENDLRVPLLGLIRYMKKLREAVDSYCKYTNDPVNKRPTILLDLQPGGSHCDSLCWEESLQKVAVHLAFLYKELKIDDRTFVNRKC</sequence>
<dbReference type="Proteomes" id="UP001295444">
    <property type="component" value="Chromosome 02"/>
</dbReference>
<evidence type="ECO:0000256" key="4">
    <source>
        <dbReference type="ARBA" id="ARBA00022670"/>
    </source>
</evidence>
<reference evidence="11" key="1">
    <citation type="submission" date="2022-03" db="EMBL/GenBank/DDBJ databases">
        <authorList>
            <person name="Alioto T."/>
            <person name="Alioto T."/>
            <person name="Gomez Garrido J."/>
        </authorList>
    </citation>
    <scope>NUCLEOTIDE SEQUENCE</scope>
</reference>
<gene>
    <name evidence="11" type="ORF">PECUL_23A015277</name>
</gene>
<comment type="similarity">
    <text evidence="2 8">Belongs to the peptidase S9A family.</text>
</comment>
<evidence type="ECO:0000256" key="7">
    <source>
        <dbReference type="ARBA" id="ARBA00045448"/>
    </source>
</evidence>
<evidence type="ECO:0000259" key="10">
    <source>
        <dbReference type="Pfam" id="PF02897"/>
    </source>
</evidence>
<dbReference type="GO" id="GO:0005856">
    <property type="term" value="C:cytoskeleton"/>
    <property type="evidence" value="ECO:0007669"/>
    <property type="project" value="TreeGrafter"/>
</dbReference>
<dbReference type="PANTHER" id="PTHR11757">
    <property type="entry name" value="PROTEASE FAMILY S9A OLIGOPEPTIDASE"/>
    <property type="match status" value="1"/>
</dbReference>
<keyword evidence="12" id="KW-1185">Reference proteome</keyword>
<dbReference type="InterPro" id="IPR001375">
    <property type="entry name" value="Peptidase_S9_cat"/>
</dbReference>
<dbReference type="Pfam" id="PF00326">
    <property type="entry name" value="Peptidase_S9"/>
    <property type="match status" value="1"/>
</dbReference>
<dbReference type="EC" id="3.4.21.-" evidence="8"/>
<comment type="subcellular location">
    <subcellularLocation>
        <location evidence="1">Cytoplasm</location>
        <location evidence="1">Cytosol</location>
    </subcellularLocation>
</comment>
<dbReference type="InterPro" id="IPR029058">
    <property type="entry name" value="AB_hydrolase_fold"/>
</dbReference>
<dbReference type="FunFam" id="3.40.50.1820:FF:000050">
    <property type="entry name" value="prolyl endopeptidase-like isoform X2"/>
    <property type="match status" value="1"/>
</dbReference>
<organism evidence="11 12">
    <name type="scientific">Pelobates cultripes</name>
    <name type="common">Western spadefoot toad</name>
    <dbReference type="NCBI Taxonomy" id="61616"/>
    <lineage>
        <taxon>Eukaryota</taxon>
        <taxon>Metazoa</taxon>
        <taxon>Chordata</taxon>
        <taxon>Craniata</taxon>
        <taxon>Vertebrata</taxon>
        <taxon>Euteleostomi</taxon>
        <taxon>Amphibia</taxon>
        <taxon>Batrachia</taxon>
        <taxon>Anura</taxon>
        <taxon>Pelobatoidea</taxon>
        <taxon>Pelobatidae</taxon>
        <taxon>Pelobates</taxon>
    </lineage>
</organism>
<dbReference type="GO" id="GO:0005829">
    <property type="term" value="C:cytosol"/>
    <property type="evidence" value="ECO:0007669"/>
    <property type="project" value="UniProtKB-SubCell"/>
</dbReference>
<evidence type="ECO:0000256" key="2">
    <source>
        <dbReference type="ARBA" id="ARBA00005228"/>
    </source>
</evidence>
<name>A0AAD1VWD4_PELCU</name>
<dbReference type="GO" id="GO:0004252">
    <property type="term" value="F:serine-type endopeptidase activity"/>
    <property type="evidence" value="ECO:0007669"/>
    <property type="project" value="UniProtKB-UniRule"/>
</dbReference>
<feature type="domain" description="Peptidase S9 prolyl oligopeptidase catalytic" evidence="9">
    <location>
        <begin position="467"/>
        <end position="643"/>
    </location>
</feature>
<dbReference type="Gene3D" id="3.40.50.1820">
    <property type="entry name" value="alpha/beta hydrolase"/>
    <property type="match status" value="1"/>
</dbReference>
<evidence type="ECO:0000256" key="6">
    <source>
        <dbReference type="ARBA" id="ARBA00022825"/>
    </source>
</evidence>
<evidence type="ECO:0000313" key="12">
    <source>
        <dbReference type="Proteomes" id="UP001295444"/>
    </source>
</evidence>
<dbReference type="InterPro" id="IPR051543">
    <property type="entry name" value="Serine_Peptidase_S9A"/>
</dbReference>
<evidence type="ECO:0000313" key="11">
    <source>
        <dbReference type="EMBL" id="CAH2254827.1"/>
    </source>
</evidence>
<dbReference type="PRINTS" id="PR00862">
    <property type="entry name" value="PROLIGOPTASE"/>
</dbReference>
<accession>A0AAD1VWD4</accession>
<keyword evidence="5 8" id="KW-0378">Hydrolase</keyword>
<dbReference type="GO" id="GO:0006508">
    <property type="term" value="P:proteolysis"/>
    <property type="evidence" value="ECO:0007669"/>
    <property type="project" value="UniProtKB-KW"/>
</dbReference>
<dbReference type="Gene3D" id="2.130.10.120">
    <property type="entry name" value="Prolyl oligopeptidase, N-terminal domain"/>
    <property type="match status" value="1"/>
</dbReference>
<proteinExistence type="inferred from homology"/>
<evidence type="ECO:0000256" key="1">
    <source>
        <dbReference type="ARBA" id="ARBA00004514"/>
    </source>
</evidence>
<keyword evidence="3" id="KW-0963">Cytoplasm</keyword>
<dbReference type="InterPro" id="IPR023302">
    <property type="entry name" value="Pept_S9A_N"/>
</dbReference>
<comment type="function">
    <text evidence="7">Serine peptidase whose precise substrate specificity remains unclear. Does not cleave peptides after a arginine or lysine residue. Regulates trans-Golgi network morphology and sorting by regulating the membrane binding of the AP-1 complex. May play a role in the regulation of synaptic vesicle exocytosis.</text>
</comment>